<dbReference type="InterPro" id="IPR041444">
    <property type="entry name" value="HTH_41"/>
</dbReference>
<proteinExistence type="predicted"/>
<evidence type="ECO:0000259" key="1">
    <source>
        <dbReference type="Pfam" id="PF14502"/>
    </source>
</evidence>
<dbReference type="RefSeq" id="WP_262429459.1">
    <property type="nucleotide sequence ID" value="NZ_JACRTG010000018.1"/>
</dbReference>
<keyword evidence="4" id="KW-1185">Reference proteome</keyword>
<reference evidence="3" key="1">
    <citation type="submission" date="2020-08" db="EMBL/GenBank/DDBJ databases">
        <title>Genome public.</title>
        <authorList>
            <person name="Liu C."/>
            <person name="Sun Q."/>
        </authorList>
    </citation>
    <scope>NUCLEOTIDE SEQUENCE</scope>
    <source>
        <strain evidence="3">BX21</strain>
    </source>
</reference>
<dbReference type="AlphaFoldDB" id="A0A926EX22"/>
<feature type="domain" description="Uncharacterised protein YhfZ C-terminal" evidence="2">
    <location>
        <begin position="81"/>
        <end position="310"/>
    </location>
</feature>
<dbReference type="InterPro" id="IPR032791">
    <property type="entry name" value="YhfZ_C"/>
</dbReference>
<comment type="caution">
    <text evidence="3">The sequence shown here is derived from an EMBL/GenBank/DDBJ whole genome shotgun (WGS) entry which is preliminary data.</text>
</comment>
<dbReference type="Gene3D" id="1.10.10.10">
    <property type="entry name" value="Winged helix-like DNA-binding domain superfamily/Winged helix DNA-binding domain"/>
    <property type="match status" value="1"/>
</dbReference>
<evidence type="ECO:0000259" key="2">
    <source>
        <dbReference type="Pfam" id="PF14503"/>
    </source>
</evidence>
<feature type="domain" description="YhfZ helix-turn-helix" evidence="1">
    <location>
        <begin position="29"/>
        <end position="75"/>
    </location>
</feature>
<name>A0A926EX22_9FIRM</name>
<dbReference type="Pfam" id="PF14503">
    <property type="entry name" value="YhfZ_C"/>
    <property type="match status" value="1"/>
</dbReference>
<dbReference type="InterPro" id="IPR036390">
    <property type="entry name" value="WH_DNA-bd_sf"/>
</dbReference>
<dbReference type="EMBL" id="JACRTG010000018">
    <property type="protein sequence ID" value="MBC8588004.1"/>
    <property type="molecule type" value="Genomic_DNA"/>
</dbReference>
<dbReference type="InterPro" id="IPR036388">
    <property type="entry name" value="WH-like_DNA-bd_sf"/>
</dbReference>
<protein>
    <submittedName>
        <fullName evidence="3">GntR family transcriptional regulator</fullName>
    </submittedName>
</protein>
<sequence length="310" mass="34600">MNLDNNEIFGSKNAVVISYLAKLLLSLEVGDKLETVEEISKKLNVGRGTIQTAMTRLKNNNVIKTVSRGYQGTFITYINFNKLLSLAGVHSIVGVMPLPYSKRYEGLASGIYYTLMKLENVRINLAFMQGSFNRLNALLDGRYDLMVASKQTAIKYINENYPISIAATLGEESYISNHILIVNDKFDGNTNEMKLGVDLSSDDQVFMTMNYFENQNVQIIPCKSSNVVEAILKGEIDGAIGSSGNINVDFPNLKTINLTNPSETSDNTRATIVIKKDNEVMKTILQKYLNIDKIQTIQKEVILGNRKPVY</sequence>
<evidence type="ECO:0000313" key="4">
    <source>
        <dbReference type="Proteomes" id="UP000601171"/>
    </source>
</evidence>
<evidence type="ECO:0000313" key="3">
    <source>
        <dbReference type="EMBL" id="MBC8588004.1"/>
    </source>
</evidence>
<dbReference type="SUPFAM" id="SSF53850">
    <property type="entry name" value="Periplasmic binding protein-like II"/>
    <property type="match status" value="1"/>
</dbReference>
<dbReference type="Proteomes" id="UP000601171">
    <property type="component" value="Unassembled WGS sequence"/>
</dbReference>
<dbReference type="NCBIfam" id="NF041241">
    <property type="entry name" value="YhfZ_full"/>
    <property type="match status" value="1"/>
</dbReference>
<dbReference type="SUPFAM" id="SSF46785">
    <property type="entry name" value="Winged helix' DNA-binding domain"/>
    <property type="match status" value="1"/>
</dbReference>
<gene>
    <name evidence="3" type="ORF">H8707_07110</name>
</gene>
<dbReference type="Gene3D" id="3.40.190.10">
    <property type="entry name" value="Periplasmic binding protein-like II"/>
    <property type="match status" value="2"/>
</dbReference>
<dbReference type="Pfam" id="PF14502">
    <property type="entry name" value="HTH_41"/>
    <property type="match status" value="1"/>
</dbReference>
<accession>A0A926EX22</accession>
<organism evidence="3 4">
    <name type="scientific">Paratissierella segnis</name>
    <dbReference type="NCBI Taxonomy" id="2763679"/>
    <lineage>
        <taxon>Bacteria</taxon>
        <taxon>Bacillati</taxon>
        <taxon>Bacillota</taxon>
        <taxon>Tissierellia</taxon>
        <taxon>Tissierellales</taxon>
        <taxon>Tissierellaceae</taxon>
        <taxon>Paratissierella</taxon>
    </lineage>
</organism>